<keyword evidence="6" id="KW-1185">Reference proteome</keyword>
<dbReference type="STRING" id="1555112.LIP_1414"/>
<evidence type="ECO:0008006" key="7">
    <source>
        <dbReference type="Google" id="ProtNLM"/>
    </source>
</evidence>
<evidence type="ECO:0000313" key="6">
    <source>
        <dbReference type="Proteomes" id="UP000065807"/>
    </source>
</evidence>
<keyword evidence="2" id="KW-0408">Iron</keyword>
<accession>A0A0K2SJJ7</accession>
<protein>
    <recommendedName>
        <fullName evidence="7">Cytochrome C biogenesis protein CcmE</fullName>
    </recommendedName>
</protein>
<comment type="subcellular location">
    <subcellularLocation>
        <location evidence="1">Membrane</location>
    </subcellularLocation>
</comment>
<dbReference type="GO" id="GO:0017004">
    <property type="term" value="P:cytochrome complex assembly"/>
    <property type="evidence" value="ECO:0007669"/>
    <property type="project" value="UniProtKB-KW"/>
</dbReference>
<dbReference type="InterPro" id="IPR036127">
    <property type="entry name" value="CcmE-like_sf"/>
</dbReference>
<sequence length="132" mass="14016">MSRKVKLGVAGVLFGGVLAYLIATAVANTGVYYYTVAEAAARSSELSGRFLRVNGEVAPGSIQWDPTVMRLAFEVQEGASRIPAVYHGAKPDTFQGGAPVIVEGRWGPDGTITADQILMQCPSRYEPALPES</sequence>
<evidence type="ECO:0000313" key="5">
    <source>
        <dbReference type="EMBL" id="BAS27265.1"/>
    </source>
</evidence>
<keyword evidence="2" id="KW-0349">Heme</keyword>
<dbReference type="KEGG" id="lpil:LIP_1414"/>
<dbReference type="InterPro" id="IPR004329">
    <property type="entry name" value="CcmE"/>
</dbReference>
<dbReference type="InterPro" id="IPR012340">
    <property type="entry name" value="NA-bd_OB-fold"/>
</dbReference>
<dbReference type="SUPFAM" id="SSF82093">
    <property type="entry name" value="Heme chaperone CcmE"/>
    <property type="match status" value="1"/>
</dbReference>
<dbReference type="RefSeq" id="WP_068135885.1">
    <property type="nucleotide sequence ID" value="NZ_AP014924.1"/>
</dbReference>
<dbReference type="AlphaFoldDB" id="A0A0K2SJJ7"/>
<evidence type="ECO:0000256" key="3">
    <source>
        <dbReference type="ARBA" id="ARBA00022748"/>
    </source>
</evidence>
<dbReference type="GO" id="GO:0017003">
    <property type="term" value="P:protein-heme linkage"/>
    <property type="evidence" value="ECO:0007669"/>
    <property type="project" value="InterPro"/>
</dbReference>
<evidence type="ECO:0000256" key="2">
    <source>
        <dbReference type="ARBA" id="ARBA00022617"/>
    </source>
</evidence>
<dbReference type="GO" id="GO:0005886">
    <property type="term" value="C:plasma membrane"/>
    <property type="evidence" value="ECO:0007669"/>
    <property type="project" value="InterPro"/>
</dbReference>
<evidence type="ECO:0000256" key="1">
    <source>
        <dbReference type="ARBA" id="ARBA00004370"/>
    </source>
</evidence>
<proteinExistence type="predicted"/>
<dbReference type="Gene3D" id="2.40.50.140">
    <property type="entry name" value="Nucleic acid-binding proteins"/>
    <property type="match status" value="1"/>
</dbReference>
<dbReference type="Pfam" id="PF03100">
    <property type="entry name" value="CcmE"/>
    <property type="match status" value="1"/>
</dbReference>
<evidence type="ECO:0000256" key="4">
    <source>
        <dbReference type="ARBA" id="ARBA00023136"/>
    </source>
</evidence>
<keyword evidence="4" id="KW-0472">Membrane</keyword>
<keyword evidence="3" id="KW-0201">Cytochrome c-type biogenesis</keyword>
<keyword evidence="2" id="KW-0479">Metal-binding</keyword>
<dbReference type="OrthoDB" id="9794828at2"/>
<dbReference type="Proteomes" id="UP000065807">
    <property type="component" value="Chromosome"/>
</dbReference>
<gene>
    <name evidence="5" type="ORF">LIP_1414</name>
</gene>
<name>A0A0K2SJJ7_LIMPI</name>
<dbReference type="GO" id="GO:0020037">
    <property type="term" value="F:heme binding"/>
    <property type="evidence" value="ECO:0007669"/>
    <property type="project" value="InterPro"/>
</dbReference>
<reference evidence="6" key="2">
    <citation type="journal article" date="2016" name="Int. J. Syst. Evol. Microbiol.">
        <title>Complete genome sequence and cell structure of Limnochorda pilosa, a Gram-negative spore-former within the phylum Firmicutes.</title>
        <authorList>
            <person name="Watanabe M."/>
            <person name="Kojima H."/>
            <person name="Fukui M."/>
        </authorList>
    </citation>
    <scope>NUCLEOTIDE SEQUENCE [LARGE SCALE GENOMIC DNA]</scope>
    <source>
        <strain evidence="6">HC45</strain>
    </source>
</reference>
<dbReference type="EMBL" id="AP014924">
    <property type="protein sequence ID" value="BAS27265.1"/>
    <property type="molecule type" value="Genomic_DNA"/>
</dbReference>
<reference evidence="6" key="1">
    <citation type="submission" date="2015-07" db="EMBL/GenBank/DDBJ databases">
        <title>Complete genome sequence and phylogenetic analysis of Limnochorda pilosa.</title>
        <authorList>
            <person name="Watanabe M."/>
            <person name="Kojima H."/>
            <person name="Fukui M."/>
        </authorList>
    </citation>
    <scope>NUCLEOTIDE SEQUENCE [LARGE SCALE GENOMIC DNA]</scope>
    <source>
        <strain evidence="6">HC45</strain>
    </source>
</reference>
<organism evidence="5 6">
    <name type="scientific">Limnochorda pilosa</name>
    <dbReference type="NCBI Taxonomy" id="1555112"/>
    <lineage>
        <taxon>Bacteria</taxon>
        <taxon>Bacillati</taxon>
        <taxon>Bacillota</taxon>
        <taxon>Limnochordia</taxon>
        <taxon>Limnochordales</taxon>
        <taxon>Limnochordaceae</taxon>
        <taxon>Limnochorda</taxon>
    </lineage>
</organism>